<feature type="compositionally biased region" description="Polar residues" evidence="1">
    <location>
        <begin position="133"/>
        <end position="148"/>
    </location>
</feature>
<protein>
    <recommendedName>
        <fullName evidence="4">Response regulatory domain-containing protein</fullName>
    </recommendedName>
</protein>
<dbReference type="EMBL" id="BNJG01000001">
    <property type="protein sequence ID" value="GHO52556.1"/>
    <property type="molecule type" value="Genomic_DNA"/>
</dbReference>
<organism evidence="2 3">
    <name type="scientific">Ktedonobacter robiniae</name>
    <dbReference type="NCBI Taxonomy" id="2778365"/>
    <lineage>
        <taxon>Bacteria</taxon>
        <taxon>Bacillati</taxon>
        <taxon>Chloroflexota</taxon>
        <taxon>Ktedonobacteria</taxon>
        <taxon>Ktedonobacterales</taxon>
        <taxon>Ktedonobacteraceae</taxon>
        <taxon>Ktedonobacter</taxon>
    </lineage>
</organism>
<evidence type="ECO:0008006" key="4">
    <source>
        <dbReference type="Google" id="ProtNLM"/>
    </source>
</evidence>
<feature type="region of interest" description="Disordered" evidence="1">
    <location>
        <begin position="453"/>
        <end position="489"/>
    </location>
</feature>
<feature type="compositionally biased region" description="Polar residues" evidence="1">
    <location>
        <begin position="162"/>
        <end position="185"/>
    </location>
</feature>
<evidence type="ECO:0000256" key="1">
    <source>
        <dbReference type="SAM" id="MobiDB-lite"/>
    </source>
</evidence>
<comment type="caution">
    <text evidence="2">The sequence shown here is derived from an EMBL/GenBank/DDBJ whole genome shotgun (WGS) entry which is preliminary data.</text>
</comment>
<feature type="region of interest" description="Disordered" evidence="1">
    <location>
        <begin position="131"/>
        <end position="232"/>
    </location>
</feature>
<keyword evidence="3" id="KW-1185">Reference proteome</keyword>
<feature type="compositionally biased region" description="Polar residues" evidence="1">
    <location>
        <begin position="205"/>
        <end position="221"/>
    </location>
</feature>
<feature type="region of interest" description="Disordered" evidence="1">
    <location>
        <begin position="501"/>
        <end position="568"/>
    </location>
</feature>
<accession>A0ABQ3UIK4</accession>
<evidence type="ECO:0000313" key="3">
    <source>
        <dbReference type="Proteomes" id="UP000654345"/>
    </source>
</evidence>
<dbReference type="Proteomes" id="UP000654345">
    <property type="component" value="Unassembled WGS sequence"/>
</dbReference>
<name>A0ABQ3UIK4_9CHLR</name>
<feature type="compositionally biased region" description="Low complexity" evidence="1">
    <location>
        <begin position="149"/>
        <end position="161"/>
    </location>
</feature>
<feature type="compositionally biased region" description="Low complexity" evidence="1">
    <location>
        <begin position="501"/>
        <end position="520"/>
    </location>
</feature>
<sequence>MNASTSGPHILLFERDQQLAGLLIGELQLAGYDCHTARTAVEVFDAIARLPIRLILVNLAQAAAARREFWVALDTQRRGRGIQVLTFNCTNIAGYGPRDFDDHINTTPAEVEVDGMLGVMGLVDAVRARIPSEQANTSSTTQPRLTRTPSPSAPNNSGASPTATPRPTQPVQTPGQSYRTHSSPEQPVMPLRSSVSGFHQPAPGTFNNTGQYSSPTSAMTPPQTPNVMEDPAQSSYTDKIHAVLYPNQRTWSAPNTPSQSGTSDNRYEAQSAILSSFANPSSQPSAAPMGSSGLNTLQRLANGQVDAPNESGLAQLSRLIQGRQAPPAENHPTMQPAPERQAFRPIQPTQQATVSPPPAQYTRSEVPAQAHVAYQASEQPSFAQPMVQTEQDTHVRARPFLGEQGLFARTPQTAQEASQVAPQAQQTTAYATHPAIDVPPRQVSEQLFSQPLRPAPIEGMPAERPTNMPPENPGRRTEAPSRPNNYGQATNIASPLASIVTATSSSQQQQHAATPQATFTSAPGQEYVSRAHTVEESNSRPKRQEPETEKYPPTMPITDEKRDEESDIDHQTIVEQIKAEIKRATEGQAEKVAQNSTSNAVLIDIMQSLPPMPTPPPQPPQPQALNGRATRSLGSVLLEGHLVPESRLDVAQNIQRMLNGVDLNYQLGEILLMFKLLTPDQLLAASLVSYGMINTTQIGSLGRIRQELHTMGLEYDLENLLIMFRVLTPEQLREVKADW</sequence>
<gene>
    <name evidence="2" type="ORF">KSB_10310</name>
</gene>
<proteinExistence type="predicted"/>
<feature type="compositionally biased region" description="Polar residues" evidence="1">
    <location>
        <begin position="247"/>
        <end position="264"/>
    </location>
</feature>
<evidence type="ECO:0000313" key="2">
    <source>
        <dbReference type="EMBL" id="GHO52556.1"/>
    </source>
</evidence>
<feature type="compositionally biased region" description="Basic and acidic residues" evidence="1">
    <location>
        <begin position="532"/>
        <end position="550"/>
    </location>
</feature>
<dbReference type="RefSeq" id="WP_201369447.1">
    <property type="nucleotide sequence ID" value="NZ_BNJG01000001.1"/>
</dbReference>
<reference evidence="2 3" key="1">
    <citation type="journal article" date="2021" name="Int. J. Syst. Evol. Microbiol.">
        <title>Reticulibacter mediterranei gen. nov., sp. nov., within the new family Reticulibacteraceae fam. nov., and Ktedonospora formicarum gen. nov., sp. nov., Ktedonobacter robiniae sp. nov., Dictyobacter formicarum sp. nov. and Dictyobacter arantiisoli sp. nov., belonging to the class Ktedonobacteria.</title>
        <authorList>
            <person name="Yabe S."/>
            <person name="Zheng Y."/>
            <person name="Wang C.M."/>
            <person name="Sakai Y."/>
            <person name="Abe K."/>
            <person name="Yokota A."/>
            <person name="Donadio S."/>
            <person name="Cavaletti L."/>
            <person name="Monciardini P."/>
        </authorList>
    </citation>
    <scope>NUCLEOTIDE SEQUENCE [LARGE SCALE GENOMIC DNA]</scope>
    <source>
        <strain evidence="2 3">SOSP1-30</strain>
    </source>
</reference>
<feature type="compositionally biased region" description="Basic and acidic residues" evidence="1">
    <location>
        <begin position="558"/>
        <end position="568"/>
    </location>
</feature>
<feature type="region of interest" description="Disordered" evidence="1">
    <location>
        <begin position="247"/>
        <end position="267"/>
    </location>
</feature>